<protein>
    <submittedName>
        <fullName evidence="1">Uncharacterized protein</fullName>
    </submittedName>
</protein>
<evidence type="ECO:0000313" key="1">
    <source>
        <dbReference type="EMBL" id="VFU41889.1"/>
    </source>
</evidence>
<proteinExistence type="predicted"/>
<name>A0A6N2LLP0_SALVM</name>
<organism evidence="1">
    <name type="scientific">Salix viminalis</name>
    <name type="common">Common osier</name>
    <name type="synonym">Basket willow</name>
    <dbReference type="NCBI Taxonomy" id="40686"/>
    <lineage>
        <taxon>Eukaryota</taxon>
        <taxon>Viridiplantae</taxon>
        <taxon>Streptophyta</taxon>
        <taxon>Embryophyta</taxon>
        <taxon>Tracheophyta</taxon>
        <taxon>Spermatophyta</taxon>
        <taxon>Magnoliopsida</taxon>
        <taxon>eudicotyledons</taxon>
        <taxon>Gunneridae</taxon>
        <taxon>Pentapetalae</taxon>
        <taxon>rosids</taxon>
        <taxon>fabids</taxon>
        <taxon>Malpighiales</taxon>
        <taxon>Salicaceae</taxon>
        <taxon>Saliceae</taxon>
        <taxon>Salix</taxon>
    </lineage>
</organism>
<dbReference type="EMBL" id="CAADRP010001572">
    <property type="protein sequence ID" value="VFU41889.1"/>
    <property type="molecule type" value="Genomic_DNA"/>
</dbReference>
<sequence length="328" mass="36352">MNIEVVVASSSPTLLSIPSHSSNSERPQISSVFNLGKAVTLAISPSFILAFSTSSIPKNPTSSQFLTPISFNTKLSRLGNLPNGGKTFRFPHSMSSRSCNLVNAIIQFGKTIPPYLLIVSLSKSEGGCKTSIKLLSSWLCLKFNSKQSRRFLFLSCASAASSMPPPRRFSITSLPPILAALLSFSPPPHTIKQSNVRRHVNLSIPFGMKATPELSIRRCLNLMSLPVARGNSLRTQHRRTFRDCRLHKSHMVSGRDTSFSQPSKFRKSALLRLESTALQQPPYLSFQSPSRNLEPSTSSPIHLSHLVVFWKHGTIQETSSYHRRMPHD</sequence>
<reference evidence="1" key="1">
    <citation type="submission" date="2019-03" db="EMBL/GenBank/DDBJ databases">
        <authorList>
            <person name="Mank J."/>
            <person name="Almeida P."/>
        </authorList>
    </citation>
    <scope>NUCLEOTIDE SEQUENCE</scope>
    <source>
        <strain evidence="1">78183</strain>
    </source>
</reference>
<gene>
    <name evidence="1" type="ORF">SVIM_LOCUS248377</name>
</gene>
<accession>A0A6N2LLP0</accession>
<dbReference type="AlphaFoldDB" id="A0A6N2LLP0"/>